<dbReference type="PANTHER" id="PTHR11066">
    <property type="entry name" value="ACYL-COA THIOESTERASE"/>
    <property type="match status" value="1"/>
</dbReference>
<dbReference type="GO" id="GO:0009062">
    <property type="term" value="P:fatty acid catabolic process"/>
    <property type="evidence" value="ECO:0007669"/>
    <property type="project" value="TreeGrafter"/>
</dbReference>
<dbReference type="InterPro" id="IPR029069">
    <property type="entry name" value="HotDog_dom_sf"/>
</dbReference>
<dbReference type="InterPro" id="IPR042171">
    <property type="entry name" value="Acyl-CoA_hotdog"/>
</dbReference>
<feature type="domain" description="Acyl-CoA thioesterase-like N-terminal HotDog" evidence="3">
    <location>
        <begin position="41"/>
        <end position="119"/>
    </location>
</feature>
<dbReference type="GO" id="GO:0047617">
    <property type="term" value="F:fatty acyl-CoA hydrolase activity"/>
    <property type="evidence" value="ECO:0007669"/>
    <property type="project" value="InterPro"/>
</dbReference>
<dbReference type="PANTHER" id="PTHR11066:SF34">
    <property type="entry name" value="ACYL-COENZYME A THIOESTERASE 8"/>
    <property type="match status" value="1"/>
</dbReference>
<dbReference type="SUPFAM" id="SSF54637">
    <property type="entry name" value="Thioesterase/thiol ester dehydrase-isomerase"/>
    <property type="match status" value="2"/>
</dbReference>
<dbReference type="InterPro" id="IPR049449">
    <property type="entry name" value="TesB_ACOT8-like_N"/>
</dbReference>
<evidence type="ECO:0000313" key="5">
    <source>
        <dbReference type="EMBL" id="MBB4133865.1"/>
    </source>
</evidence>
<evidence type="ECO:0000259" key="3">
    <source>
        <dbReference type="Pfam" id="PF13622"/>
    </source>
</evidence>
<dbReference type="Gene3D" id="2.40.160.210">
    <property type="entry name" value="Acyl-CoA thioesterase, double hotdog domain"/>
    <property type="match status" value="1"/>
</dbReference>
<sequence length="270" mass="29678">MATSDAASGPAERCASPSFEDVSAIDRIGRASFRSTYVAPTGGALYGGQVMAQALVACGATVAADRVPHSLHGYFLRRGSSAEPVDIWVDTDSDGRSYSARRATVRQRGETISTMSVSFRTDVRGEEFGPDPVVSVVPLEACRTLTTEPTIAMDVRVYEWSARDNSFPTRFWARPAVPLVRDDPLMHAAAIAYLSDYSTGLVRRIGHEDLGPSLDHAIWFHEVPQWNDWIFVDLSPGLVRRRRGWYSGSIVADGSIVANLAQEMAYHERR</sequence>
<accession>A0A840EM65</accession>
<dbReference type="CDD" id="cd03445">
    <property type="entry name" value="Thioesterase_II_repeat2"/>
    <property type="match status" value="1"/>
</dbReference>
<comment type="caution">
    <text evidence="5">The sequence shown here is derived from an EMBL/GenBank/DDBJ whole genome shotgun (WGS) entry which is preliminary data.</text>
</comment>
<keyword evidence="2 5" id="KW-0378">Hydrolase</keyword>
<dbReference type="RefSeq" id="WP_183369001.1">
    <property type="nucleotide sequence ID" value="NZ_BAABHL010000045.1"/>
</dbReference>
<dbReference type="GO" id="GO:0006637">
    <property type="term" value="P:acyl-CoA metabolic process"/>
    <property type="evidence" value="ECO:0007669"/>
    <property type="project" value="InterPro"/>
</dbReference>
<gene>
    <name evidence="5" type="ORF">BKA16_000417</name>
</gene>
<dbReference type="Proteomes" id="UP000551501">
    <property type="component" value="Unassembled WGS sequence"/>
</dbReference>
<keyword evidence="6" id="KW-1185">Reference proteome</keyword>
<proteinExistence type="inferred from homology"/>
<evidence type="ECO:0000313" key="6">
    <source>
        <dbReference type="Proteomes" id="UP000551501"/>
    </source>
</evidence>
<evidence type="ECO:0000259" key="4">
    <source>
        <dbReference type="Pfam" id="PF20789"/>
    </source>
</evidence>
<dbReference type="Pfam" id="PF13622">
    <property type="entry name" value="4HBT_3"/>
    <property type="match status" value="1"/>
</dbReference>
<evidence type="ECO:0000256" key="2">
    <source>
        <dbReference type="ARBA" id="ARBA00022801"/>
    </source>
</evidence>
<name>A0A840EM65_9ACTN</name>
<comment type="similarity">
    <text evidence="1">Belongs to the C/M/P thioester hydrolase family.</text>
</comment>
<evidence type="ECO:0000256" key="1">
    <source>
        <dbReference type="ARBA" id="ARBA00006538"/>
    </source>
</evidence>
<feature type="domain" description="Acyl-CoA thioesterase-like C-terminal" evidence="4">
    <location>
        <begin position="163"/>
        <end position="264"/>
    </location>
</feature>
<dbReference type="Pfam" id="PF20789">
    <property type="entry name" value="4HBT_3C"/>
    <property type="match status" value="1"/>
</dbReference>
<dbReference type="CDD" id="cd03444">
    <property type="entry name" value="Thioesterase_II_repeat1"/>
    <property type="match status" value="1"/>
</dbReference>
<protein>
    <submittedName>
        <fullName evidence="5">Acyl-CoA thioesterase-2</fullName>
        <ecNumber evidence="5">3.1.2.-</ecNumber>
    </submittedName>
</protein>
<dbReference type="EC" id="3.1.2.-" evidence="5"/>
<dbReference type="EMBL" id="JACIFP010000001">
    <property type="protein sequence ID" value="MBB4133865.1"/>
    <property type="molecule type" value="Genomic_DNA"/>
</dbReference>
<organism evidence="5 6">
    <name type="scientific">Gordonia humi</name>
    <dbReference type="NCBI Taxonomy" id="686429"/>
    <lineage>
        <taxon>Bacteria</taxon>
        <taxon>Bacillati</taxon>
        <taxon>Actinomycetota</taxon>
        <taxon>Actinomycetes</taxon>
        <taxon>Mycobacteriales</taxon>
        <taxon>Gordoniaceae</taxon>
        <taxon>Gordonia</taxon>
    </lineage>
</organism>
<dbReference type="InterPro" id="IPR049450">
    <property type="entry name" value="ACOT8-like_C"/>
</dbReference>
<dbReference type="InterPro" id="IPR003703">
    <property type="entry name" value="Acyl_CoA_thio"/>
</dbReference>
<reference evidence="5 6" key="1">
    <citation type="submission" date="2020-08" db="EMBL/GenBank/DDBJ databases">
        <title>Sequencing the genomes of 1000 actinobacteria strains.</title>
        <authorList>
            <person name="Klenk H.-P."/>
        </authorList>
    </citation>
    <scope>NUCLEOTIDE SEQUENCE [LARGE SCALE GENOMIC DNA]</scope>
    <source>
        <strain evidence="5 6">DSM 45298</strain>
    </source>
</reference>
<dbReference type="AlphaFoldDB" id="A0A840EM65"/>